<dbReference type="GO" id="GO:0000407">
    <property type="term" value="C:phagophore assembly site"/>
    <property type="evidence" value="ECO:0007669"/>
    <property type="project" value="TreeGrafter"/>
</dbReference>
<dbReference type="OrthoDB" id="10259639at2759"/>
<comment type="similarity">
    <text evidence="1">Belongs to the ATG101 family.</text>
</comment>
<dbReference type="AlphaFoldDB" id="A0A2T9YVQ9"/>
<evidence type="ECO:0000256" key="3">
    <source>
        <dbReference type="ARBA" id="ARBA00023006"/>
    </source>
</evidence>
<dbReference type="Pfam" id="PF07855">
    <property type="entry name" value="ATG101"/>
    <property type="match status" value="1"/>
</dbReference>
<evidence type="ECO:0000256" key="1">
    <source>
        <dbReference type="ARBA" id="ARBA00007130"/>
    </source>
</evidence>
<protein>
    <recommendedName>
        <fullName evidence="2">Autophagy-related protein 101</fullName>
    </recommendedName>
</protein>
<evidence type="ECO:0000313" key="4">
    <source>
        <dbReference type="EMBL" id="PVU96421.1"/>
    </source>
</evidence>
<keyword evidence="5" id="KW-1185">Reference proteome</keyword>
<accession>A0A2T9YVQ9</accession>
<gene>
    <name evidence="4" type="ORF">BB560_005808</name>
</gene>
<organism evidence="4 5">
    <name type="scientific">Smittium megazygosporum</name>
    <dbReference type="NCBI Taxonomy" id="133381"/>
    <lineage>
        <taxon>Eukaryota</taxon>
        <taxon>Fungi</taxon>
        <taxon>Fungi incertae sedis</taxon>
        <taxon>Zoopagomycota</taxon>
        <taxon>Kickxellomycotina</taxon>
        <taxon>Harpellomycetes</taxon>
        <taxon>Harpellales</taxon>
        <taxon>Legeriomycetaceae</taxon>
        <taxon>Smittium</taxon>
    </lineage>
</organism>
<dbReference type="PANTHER" id="PTHR13292">
    <property type="entry name" value="AUTOPHAGY-RELATED PROTEIN 101"/>
    <property type="match status" value="1"/>
</dbReference>
<comment type="caution">
    <text evidence="4">The sequence shown here is derived from an EMBL/GenBank/DDBJ whole genome shotgun (WGS) entry which is preliminary data.</text>
</comment>
<dbReference type="GO" id="GO:1990316">
    <property type="term" value="C:Atg1/ULK1 kinase complex"/>
    <property type="evidence" value="ECO:0007669"/>
    <property type="project" value="TreeGrafter"/>
</dbReference>
<evidence type="ECO:0000313" key="5">
    <source>
        <dbReference type="Proteomes" id="UP000245609"/>
    </source>
</evidence>
<keyword evidence="3" id="KW-0072">Autophagy</keyword>
<dbReference type="Proteomes" id="UP000245609">
    <property type="component" value="Unassembled WGS sequence"/>
</dbReference>
<dbReference type="GO" id="GO:0019901">
    <property type="term" value="F:protein kinase binding"/>
    <property type="evidence" value="ECO:0007669"/>
    <property type="project" value="TreeGrafter"/>
</dbReference>
<reference evidence="4 5" key="1">
    <citation type="journal article" date="2018" name="MBio">
        <title>Comparative Genomics Reveals the Core Gene Toolbox for the Fungus-Insect Symbiosis.</title>
        <authorList>
            <person name="Wang Y."/>
            <person name="Stata M."/>
            <person name="Wang W."/>
            <person name="Stajich J.E."/>
            <person name="White M.M."/>
            <person name="Moncalvo J.M."/>
        </authorList>
    </citation>
    <scope>NUCLEOTIDE SEQUENCE [LARGE SCALE GENOMIC DNA]</scope>
    <source>
        <strain evidence="4 5">SC-DP-2</strain>
    </source>
</reference>
<evidence type="ECO:0000256" key="2">
    <source>
        <dbReference type="ARBA" id="ARBA00018874"/>
    </source>
</evidence>
<dbReference type="PANTHER" id="PTHR13292:SF0">
    <property type="entry name" value="AUTOPHAGY-RELATED PROTEIN 101"/>
    <property type="match status" value="1"/>
</dbReference>
<dbReference type="EMBL" id="MBFS01002499">
    <property type="protein sequence ID" value="PVU96421.1"/>
    <property type="molecule type" value="Genomic_DNA"/>
</dbReference>
<name>A0A2T9YVQ9_9FUNG</name>
<sequence length="437" mass="50607">MDTLPGNRHKTTSGICAISNEPNRLAIKASYSNRIVTGRRNFQKEQLSTEELLFMVQKKFGNSNRSFNSRMEYLDKPILLSSMKFNTKIIIKGKARDIEFNVNNVFMDVGNLLSKYTEFSSQSTFKNFSTSSDSLRKKRRYVNEEEKELKSMGMAHQWRAFINKAISTSMATSFVGPSFSIDPVIKCIRNWNPSNSLDIKKLTRPKQKRKGQPKIKPCEICGHADPLLCPFTAYKYYREKVEDIPCRQGHEYLEGMKVVEFSIDINVEFNYLQSTLNAILNSIVFYRYFSPLKPKTEVAIGTIAYPIVDDQSTIETINKEVSRFVDSIKNPCPSKSIIIEFMTKVTKKSWFTVNEEFVCWERWVLNICIRDSDQIDLNSSYETLKKDLRNTLFKIINFIDSNKNHIPLISNSQTNPFPFKIYMHNDETKKASKSKRS</sequence>
<dbReference type="GO" id="GO:0000045">
    <property type="term" value="P:autophagosome assembly"/>
    <property type="evidence" value="ECO:0007669"/>
    <property type="project" value="TreeGrafter"/>
</dbReference>
<proteinExistence type="inferred from homology"/>
<dbReference type="InterPro" id="IPR012445">
    <property type="entry name" value="ATG101"/>
</dbReference>
<dbReference type="STRING" id="133381.A0A2T9YVQ9"/>